<dbReference type="InterPro" id="IPR001647">
    <property type="entry name" value="HTH_TetR"/>
</dbReference>
<proteinExistence type="predicted"/>
<keyword evidence="3" id="KW-0804">Transcription</keyword>
<dbReference type="RefSeq" id="WP_264505478.1">
    <property type="nucleotide sequence ID" value="NZ_JAPDFL010000001.1"/>
</dbReference>
<dbReference type="InterPro" id="IPR023772">
    <property type="entry name" value="DNA-bd_HTH_TetR-type_CS"/>
</dbReference>
<evidence type="ECO:0000256" key="2">
    <source>
        <dbReference type="ARBA" id="ARBA00023125"/>
    </source>
</evidence>
<keyword evidence="2 4" id="KW-0238">DNA-binding</keyword>
<feature type="DNA-binding region" description="H-T-H motif" evidence="4">
    <location>
        <begin position="43"/>
        <end position="62"/>
    </location>
</feature>
<dbReference type="SUPFAM" id="SSF46689">
    <property type="entry name" value="Homeodomain-like"/>
    <property type="match status" value="1"/>
</dbReference>
<dbReference type="PANTHER" id="PTHR30055:SF240">
    <property type="entry name" value="HTH-TYPE TRANSCRIPTIONAL REGULATOR ACRR"/>
    <property type="match status" value="1"/>
</dbReference>
<evidence type="ECO:0000313" key="7">
    <source>
        <dbReference type="Proteomes" id="UP001208938"/>
    </source>
</evidence>
<evidence type="ECO:0000313" key="6">
    <source>
        <dbReference type="EMBL" id="MCW1932483.1"/>
    </source>
</evidence>
<dbReference type="PRINTS" id="PR00455">
    <property type="entry name" value="HTHTETR"/>
</dbReference>
<dbReference type="InterPro" id="IPR009057">
    <property type="entry name" value="Homeodomain-like_sf"/>
</dbReference>
<dbReference type="EMBL" id="JAPDFL010000001">
    <property type="protein sequence ID" value="MCW1932483.1"/>
    <property type="molecule type" value="Genomic_DNA"/>
</dbReference>
<reference evidence="6 7" key="1">
    <citation type="submission" date="2022-10" db="EMBL/GenBank/DDBJ databases">
        <title>Pararhodobacter sp. nov., isolated from marine algae.</title>
        <authorList>
            <person name="Choi B.J."/>
            <person name="Kim J.M."/>
            <person name="Lee J.K."/>
            <person name="Choi D.G."/>
            <person name="Jeon C.O."/>
        </authorList>
    </citation>
    <scope>NUCLEOTIDE SEQUENCE [LARGE SCALE GENOMIC DNA]</scope>
    <source>
        <strain evidence="6 7">ZQ420</strain>
    </source>
</reference>
<keyword evidence="7" id="KW-1185">Reference proteome</keyword>
<dbReference type="Pfam" id="PF17932">
    <property type="entry name" value="TetR_C_24"/>
    <property type="match status" value="1"/>
</dbReference>
<name>A0ABT3GY61_9RHOB</name>
<sequence>MNEQDSRADDSGDLGMDEGSARVQELLEVGTRIFAEKGYEGTSMRDIAVAAGVSKALLYHHFVSKDEIYARISFNSTRNLYDFVEARIPETGTASEKIHAFMTAAASFFAEHRSSWIAASTAFWTDPDRHRMARRVARRRLFEQRLRDLIREGVESGEFREVDPAAAGRLILSGINWMQRWFDPSKSLTAEEIVTQYADIILNGLTRR</sequence>
<evidence type="ECO:0000256" key="1">
    <source>
        <dbReference type="ARBA" id="ARBA00023015"/>
    </source>
</evidence>
<dbReference type="PROSITE" id="PS50977">
    <property type="entry name" value="HTH_TETR_2"/>
    <property type="match status" value="1"/>
</dbReference>
<feature type="domain" description="HTH tetR-type" evidence="5">
    <location>
        <begin position="20"/>
        <end position="80"/>
    </location>
</feature>
<evidence type="ECO:0000259" key="5">
    <source>
        <dbReference type="PROSITE" id="PS50977"/>
    </source>
</evidence>
<dbReference type="Gene3D" id="1.10.10.60">
    <property type="entry name" value="Homeodomain-like"/>
    <property type="match status" value="1"/>
</dbReference>
<organism evidence="6 7">
    <name type="scientific">Pararhodobacter zhoushanensis</name>
    <dbReference type="NCBI Taxonomy" id="2479545"/>
    <lineage>
        <taxon>Bacteria</taxon>
        <taxon>Pseudomonadati</taxon>
        <taxon>Pseudomonadota</taxon>
        <taxon>Alphaproteobacteria</taxon>
        <taxon>Rhodobacterales</taxon>
        <taxon>Paracoccaceae</taxon>
        <taxon>Pararhodobacter</taxon>
    </lineage>
</organism>
<evidence type="ECO:0000256" key="4">
    <source>
        <dbReference type="PROSITE-ProRule" id="PRU00335"/>
    </source>
</evidence>
<gene>
    <name evidence="6" type="ORF">OKW52_09495</name>
</gene>
<dbReference type="InterPro" id="IPR041490">
    <property type="entry name" value="KstR2_TetR_C"/>
</dbReference>
<comment type="caution">
    <text evidence="6">The sequence shown here is derived from an EMBL/GenBank/DDBJ whole genome shotgun (WGS) entry which is preliminary data.</text>
</comment>
<dbReference type="Gene3D" id="1.10.357.10">
    <property type="entry name" value="Tetracycline Repressor, domain 2"/>
    <property type="match status" value="1"/>
</dbReference>
<dbReference type="Pfam" id="PF00440">
    <property type="entry name" value="TetR_N"/>
    <property type="match status" value="1"/>
</dbReference>
<evidence type="ECO:0000256" key="3">
    <source>
        <dbReference type="ARBA" id="ARBA00023163"/>
    </source>
</evidence>
<protein>
    <submittedName>
        <fullName evidence="6">TetR/AcrR family transcriptional regulator</fullName>
    </submittedName>
</protein>
<dbReference type="SUPFAM" id="SSF48498">
    <property type="entry name" value="Tetracyclin repressor-like, C-terminal domain"/>
    <property type="match status" value="1"/>
</dbReference>
<dbReference type="InterPro" id="IPR050109">
    <property type="entry name" value="HTH-type_TetR-like_transc_reg"/>
</dbReference>
<dbReference type="PANTHER" id="PTHR30055">
    <property type="entry name" value="HTH-TYPE TRANSCRIPTIONAL REGULATOR RUTR"/>
    <property type="match status" value="1"/>
</dbReference>
<keyword evidence="1" id="KW-0805">Transcription regulation</keyword>
<dbReference type="PROSITE" id="PS01081">
    <property type="entry name" value="HTH_TETR_1"/>
    <property type="match status" value="1"/>
</dbReference>
<dbReference type="InterPro" id="IPR036271">
    <property type="entry name" value="Tet_transcr_reg_TetR-rel_C_sf"/>
</dbReference>
<dbReference type="Proteomes" id="UP001208938">
    <property type="component" value="Unassembled WGS sequence"/>
</dbReference>
<accession>A0ABT3GY61</accession>